<protein>
    <submittedName>
        <fullName evidence="1">Uncharacterized protein</fullName>
    </submittedName>
</protein>
<evidence type="ECO:0000313" key="2">
    <source>
        <dbReference type="Proteomes" id="UP000702425"/>
    </source>
</evidence>
<name>A0ABX2CV60_9CYAN</name>
<dbReference type="EMBL" id="SRRZ01000029">
    <property type="protein sequence ID" value="NQE34301.1"/>
    <property type="molecule type" value="Genomic_DNA"/>
</dbReference>
<proteinExistence type="predicted"/>
<reference evidence="1 2" key="1">
    <citation type="journal article" date="2020" name="Sci. Rep.">
        <title>A novel cyanobacterial geosmin producer, revising GeoA distribution and dispersion patterns in Bacteria.</title>
        <authorList>
            <person name="Churro C."/>
            <person name="Semedo-Aguiar A.P."/>
            <person name="Silva A.D."/>
            <person name="Pereira-Leal J.B."/>
            <person name="Leite R.B."/>
        </authorList>
    </citation>
    <scope>NUCLEOTIDE SEQUENCE [LARGE SCALE GENOMIC DNA]</scope>
    <source>
        <strain evidence="1 2">IPMA8</strain>
    </source>
</reference>
<gene>
    <name evidence="1" type="ORF">E5S67_02025</name>
</gene>
<sequence>MWCIWMNADEAETGFLGWLGDRGDRPYLLLDPKLPYKDNNLISLRSSLPPVEPKLPYKSNNLILSVKPHTALEASFIL</sequence>
<keyword evidence="2" id="KW-1185">Reference proteome</keyword>
<organism evidence="1 2">
    <name type="scientific">Microcoleus asticus IPMA8</name>
    <dbReference type="NCBI Taxonomy" id="2563858"/>
    <lineage>
        <taxon>Bacteria</taxon>
        <taxon>Bacillati</taxon>
        <taxon>Cyanobacteriota</taxon>
        <taxon>Cyanophyceae</taxon>
        <taxon>Oscillatoriophycideae</taxon>
        <taxon>Oscillatoriales</taxon>
        <taxon>Microcoleaceae</taxon>
        <taxon>Microcoleus</taxon>
        <taxon>Microcoleus asticus</taxon>
    </lineage>
</organism>
<accession>A0ABX2CV60</accession>
<dbReference type="RefSeq" id="WP_172186914.1">
    <property type="nucleotide sequence ID" value="NZ_CAWPPK010000212.1"/>
</dbReference>
<evidence type="ECO:0000313" key="1">
    <source>
        <dbReference type="EMBL" id="NQE34301.1"/>
    </source>
</evidence>
<dbReference type="Proteomes" id="UP000702425">
    <property type="component" value="Unassembled WGS sequence"/>
</dbReference>
<comment type="caution">
    <text evidence="1">The sequence shown here is derived from an EMBL/GenBank/DDBJ whole genome shotgun (WGS) entry which is preliminary data.</text>
</comment>